<proteinExistence type="predicted"/>
<dbReference type="KEGG" id="amr:AM1_0230"/>
<evidence type="ECO:0000313" key="2">
    <source>
        <dbReference type="Proteomes" id="UP000000268"/>
    </source>
</evidence>
<sequence length="103" mass="11593">MAIGIGFRAYPPLKRTYVIWQDIRNGQVQFDIGTVNPQMFAAGRNVQMVLVVDGNRTYSALDSVLRSIRNPDTHGSQTDERYCLRIAPRSRIVVNIVLVSESV</sequence>
<protein>
    <submittedName>
        <fullName evidence="1">Uncharacterized protein</fullName>
    </submittedName>
</protein>
<gene>
    <name evidence="1" type="ordered locus">AM1_0230</name>
</gene>
<organism evidence="1 2">
    <name type="scientific">Acaryochloris marina (strain MBIC 11017)</name>
    <dbReference type="NCBI Taxonomy" id="329726"/>
    <lineage>
        <taxon>Bacteria</taxon>
        <taxon>Bacillati</taxon>
        <taxon>Cyanobacteriota</taxon>
        <taxon>Cyanophyceae</taxon>
        <taxon>Acaryochloridales</taxon>
        <taxon>Acaryochloridaceae</taxon>
        <taxon>Acaryochloris</taxon>
    </lineage>
</organism>
<dbReference type="Proteomes" id="UP000000268">
    <property type="component" value="Chromosome"/>
</dbReference>
<accession>B0C7Q6</accession>
<reference evidence="1 2" key="1">
    <citation type="journal article" date="2008" name="Proc. Natl. Acad. Sci. U.S.A.">
        <title>Niche adaptation and genome expansion in the chlorophyll d-producing cyanobacterium Acaryochloris marina.</title>
        <authorList>
            <person name="Swingley W.D."/>
            <person name="Chen M."/>
            <person name="Cheung P.C."/>
            <person name="Conrad A.L."/>
            <person name="Dejesa L.C."/>
            <person name="Hao J."/>
            <person name="Honchak B.M."/>
            <person name="Karbach L.E."/>
            <person name="Kurdoglu A."/>
            <person name="Lahiri S."/>
            <person name="Mastrian S.D."/>
            <person name="Miyashita H."/>
            <person name="Page L."/>
            <person name="Ramakrishna P."/>
            <person name="Satoh S."/>
            <person name="Sattley W.M."/>
            <person name="Shimada Y."/>
            <person name="Taylor H.L."/>
            <person name="Tomo T."/>
            <person name="Tsuchiya T."/>
            <person name="Wang Z.T."/>
            <person name="Raymond J."/>
            <person name="Mimuro M."/>
            <person name="Blankenship R.E."/>
            <person name="Touchman J.W."/>
        </authorList>
    </citation>
    <scope>NUCLEOTIDE SEQUENCE [LARGE SCALE GENOMIC DNA]</scope>
    <source>
        <strain evidence="2">MBIC 11017</strain>
    </source>
</reference>
<dbReference type="EMBL" id="CP000828">
    <property type="protein sequence ID" value="ABW25316.1"/>
    <property type="molecule type" value="Genomic_DNA"/>
</dbReference>
<dbReference type="HOGENOM" id="CLU_2257524_0_0_3"/>
<dbReference type="AlphaFoldDB" id="B0C7Q6"/>
<evidence type="ECO:0000313" key="1">
    <source>
        <dbReference type="EMBL" id="ABW25316.1"/>
    </source>
</evidence>
<keyword evidence="2" id="KW-1185">Reference proteome</keyword>
<name>B0C7Q6_ACAM1</name>